<name>A0AAE1DDV8_9GAST</name>
<accession>A0AAE1DDV8</accession>
<proteinExistence type="predicted"/>
<keyword evidence="2" id="KW-1185">Reference proteome</keyword>
<dbReference type="Proteomes" id="UP001283361">
    <property type="component" value="Unassembled WGS sequence"/>
</dbReference>
<dbReference type="EMBL" id="JAWDGP010004237">
    <property type="protein sequence ID" value="KAK3766290.1"/>
    <property type="molecule type" value="Genomic_DNA"/>
</dbReference>
<gene>
    <name evidence="1" type="ORF">RRG08_053793</name>
</gene>
<comment type="caution">
    <text evidence="1">The sequence shown here is derived from an EMBL/GenBank/DDBJ whole genome shotgun (WGS) entry which is preliminary data.</text>
</comment>
<organism evidence="1 2">
    <name type="scientific">Elysia crispata</name>
    <name type="common">lettuce slug</name>
    <dbReference type="NCBI Taxonomy" id="231223"/>
    <lineage>
        <taxon>Eukaryota</taxon>
        <taxon>Metazoa</taxon>
        <taxon>Spiralia</taxon>
        <taxon>Lophotrochozoa</taxon>
        <taxon>Mollusca</taxon>
        <taxon>Gastropoda</taxon>
        <taxon>Heterobranchia</taxon>
        <taxon>Euthyneura</taxon>
        <taxon>Panpulmonata</taxon>
        <taxon>Sacoglossa</taxon>
        <taxon>Placobranchoidea</taxon>
        <taxon>Plakobranchidae</taxon>
        <taxon>Elysia</taxon>
    </lineage>
</organism>
<dbReference type="AlphaFoldDB" id="A0AAE1DDV8"/>
<reference evidence="1" key="1">
    <citation type="journal article" date="2023" name="G3 (Bethesda)">
        <title>A reference genome for the long-term kleptoplast-retaining sea slug Elysia crispata morphotype clarki.</title>
        <authorList>
            <person name="Eastman K.E."/>
            <person name="Pendleton A.L."/>
            <person name="Shaikh M.A."/>
            <person name="Suttiyut T."/>
            <person name="Ogas R."/>
            <person name="Tomko P."/>
            <person name="Gavelis G."/>
            <person name="Widhalm J.R."/>
            <person name="Wisecaver J.H."/>
        </authorList>
    </citation>
    <scope>NUCLEOTIDE SEQUENCE</scope>
    <source>
        <strain evidence="1">ECLA1</strain>
    </source>
</reference>
<evidence type="ECO:0000313" key="2">
    <source>
        <dbReference type="Proteomes" id="UP001283361"/>
    </source>
</evidence>
<evidence type="ECO:0000313" key="1">
    <source>
        <dbReference type="EMBL" id="KAK3766290.1"/>
    </source>
</evidence>
<sequence length="72" mass="8096">MRQSEAALVLHYQYTVTAKELSRHSTCKVYTISTRFSARQLVVLRDTILAKIARLNPLACEEGDGWDSGGIR</sequence>
<protein>
    <submittedName>
        <fullName evidence="1">Uncharacterized protein</fullName>
    </submittedName>
</protein>